<gene>
    <name evidence="2" type="ORF">S01H4_53565</name>
</gene>
<proteinExistence type="predicted"/>
<accession>X1EDK1</accession>
<reference evidence="2" key="1">
    <citation type="journal article" date="2014" name="Front. Microbiol.">
        <title>High frequency of phylogenetically diverse reductive dehalogenase-homologous genes in deep subseafloor sedimentary metagenomes.</title>
        <authorList>
            <person name="Kawai M."/>
            <person name="Futagami T."/>
            <person name="Toyoda A."/>
            <person name="Takaki Y."/>
            <person name="Nishi S."/>
            <person name="Hori S."/>
            <person name="Arai W."/>
            <person name="Tsubouchi T."/>
            <person name="Morono Y."/>
            <person name="Uchiyama I."/>
            <person name="Ito T."/>
            <person name="Fujiyama A."/>
            <person name="Inagaki F."/>
            <person name="Takami H."/>
        </authorList>
    </citation>
    <scope>NUCLEOTIDE SEQUENCE</scope>
    <source>
        <strain evidence="2">Expedition CK06-06</strain>
    </source>
</reference>
<comment type="caution">
    <text evidence="2">The sequence shown here is derived from an EMBL/GenBank/DDBJ whole genome shotgun (WGS) entry which is preliminary data.</text>
</comment>
<dbReference type="AlphaFoldDB" id="X1EDK1"/>
<dbReference type="EMBL" id="BART01030738">
    <property type="protein sequence ID" value="GAH18415.1"/>
    <property type="molecule type" value="Genomic_DNA"/>
</dbReference>
<feature type="non-terminal residue" evidence="2">
    <location>
        <position position="48"/>
    </location>
</feature>
<protein>
    <submittedName>
        <fullName evidence="2">Uncharacterized protein</fullName>
    </submittedName>
</protein>
<evidence type="ECO:0000256" key="1">
    <source>
        <dbReference type="SAM" id="Phobius"/>
    </source>
</evidence>
<organism evidence="2">
    <name type="scientific">marine sediment metagenome</name>
    <dbReference type="NCBI Taxonomy" id="412755"/>
    <lineage>
        <taxon>unclassified sequences</taxon>
        <taxon>metagenomes</taxon>
        <taxon>ecological metagenomes</taxon>
    </lineage>
</organism>
<sequence length="48" mass="5847">MKNKFLKILVILLVILFLEIIVFFVLPYYQTNQLQDQFTLKIEMEKLN</sequence>
<evidence type="ECO:0000313" key="2">
    <source>
        <dbReference type="EMBL" id="GAH18415.1"/>
    </source>
</evidence>
<keyword evidence="1" id="KW-0472">Membrane</keyword>
<name>X1EDK1_9ZZZZ</name>
<keyword evidence="1" id="KW-1133">Transmembrane helix</keyword>
<keyword evidence="1" id="KW-0812">Transmembrane</keyword>
<feature type="transmembrane region" description="Helical" evidence="1">
    <location>
        <begin position="9"/>
        <end position="29"/>
    </location>
</feature>